<dbReference type="EMBL" id="BJWI01000002">
    <property type="protein sequence ID" value="GEM00836.1"/>
    <property type="molecule type" value="Genomic_DNA"/>
</dbReference>
<dbReference type="PANTHER" id="PTHR43020:SF2">
    <property type="entry name" value="MITOCHONDRIAL TRNA METHYLTHIOTRANSFERASE CDK5RAP1"/>
    <property type="match status" value="1"/>
</dbReference>
<dbReference type="Pfam" id="PF04055">
    <property type="entry name" value="Radical_SAM"/>
    <property type="match status" value="1"/>
</dbReference>
<dbReference type="InterPro" id="IPR006463">
    <property type="entry name" value="MiaB_methiolase"/>
</dbReference>
<dbReference type="PROSITE" id="PS50926">
    <property type="entry name" value="TRAM"/>
    <property type="match status" value="1"/>
</dbReference>
<dbReference type="SFLD" id="SFLDS00029">
    <property type="entry name" value="Radical_SAM"/>
    <property type="match status" value="1"/>
</dbReference>
<dbReference type="SFLD" id="SFLDF00273">
    <property type="entry name" value="(dimethylallyl)adenosine_tRNA"/>
    <property type="match status" value="1"/>
</dbReference>
<evidence type="ECO:0000256" key="4">
    <source>
        <dbReference type="ARBA" id="ARBA00022679"/>
    </source>
</evidence>
<feature type="binding site" evidence="11">
    <location>
        <position position="76"/>
    </location>
    <ligand>
        <name>[4Fe-4S] cluster</name>
        <dbReference type="ChEBI" id="CHEBI:49883"/>
        <label>1</label>
    </ligand>
</feature>
<dbReference type="InterPro" id="IPR038135">
    <property type="entry name" value="Methylthiotransferase_N_sf"/>
</dbReference>
<keyword evidence="3 11" id="KW-0963">Cytoplasm</keyword>
<dbReference type="InterPro" id="IPR002792">
    <property type="entry name" value="TRAM_dom"/>
</dbReference>
<dbReference type="SMART" id="SM00729">
    <property type="entry name" value="Elp3"/>
    <property type="match status" value="1"/>
</dbReference>
<dbReference type="PROSITE" id="PS01278">
    <property type="entry name" value="MTTASE_RADICAL"/>
    <property type="match status" value="1"/>
</dbReference>
<dbReference type="NCBIfam" id="TIGR01574">
    <property type="entry name" value="miaB-methiolase"/>
    <property type="match status" value="1"/>
</dbReference>
<comment type="catalytic activity">
    <reaction evidence="11">
        <text>N(6)-dimethylallyladenosine(37) in tRNA + (sulfur carrier)-SH + AH2 + 2 S-adenosyl-L-methionine = 2-methylsulfanyl-N(6)-dimethylallyladenosine(37) in tRNA + (sulfur carrier)-H + 5'-deoxyadenosine + L-methionine + A + S-adenosyl-L-homocysteine + 2 H(+)</text>
        <dbReference type="Rhea" id="RHEA:37067"/>
        <dbReference type="Rhea" id="RHEA-COMP:10375"/>
        <dbReference type="Rhea" id="RHEA-COMP:10376"/>
        <dbReference type="Rhea" id="RHEA-COMP:14737"/>
        <dbReference type="Rhea" id="RHEA-COMP:14739"/>
        <dbReference type="ChEBI" id="CHEBI:13193"/>
        <dbReference type="ChEBI" id="CHEBI:15378"/>
        <dbReference type="ChEBI" id="CHEBI:17319"/>
        <dbReference type="ChEBI" id="CHEBI:17499"/>
        <dbReference type="ChEBI" id="CHEBI:29917"/>
        <dbReference type="ChEBI" id="CHEBI:57844"/>
        <dbReference type="ChEBI" id="CHEBI:57856"/>
        <dbReference type="ChEBI" id="CHEBI:59789"/>
        <dbReference type="ChEBI" id="CHEBI:64428"/>
        <dbReference type="ChEBI" id="CHEBI:74415"/>
        <dbReference type="ChEBI" id="CHEBI:74417"/>
        <dbReference type="EC" id="2.8.4.3"/>
    </reaction>
</comment>
<reference evidence="15 18" key="2">
    <citation type="submission" date="2019-07" db="EMBL/GenBank/DDBJ databases">
        <title>Whole genome shotgun sequence of Halolactibacillus halophilus NBRC 100868.</title>
        <authorList>
            <person name="Hosoyama A."/>
            <person name="Uohara A."/>
            <person name="Ohji S."/>
            <person name="Ichikawa N."/>
        </authorList>
    </citation>
    <scope>NUCLEOTIDE SEQUENCE [LARGE SCALE GENOMIC DNA]</scope>
    <source>
        <strain evidence="15 18">NBRC 100868</strain>
    </source>
</reference>
<comment type="subunit">
    <text evidence="11">Monomer.</text>
</comment>
<keyword evidence="5 11" id="KW-0949">S-adenosyl-L-methionine</keyword>
<reference evidence="16 17" key="1">
    <citation type="submission" date="2016-10" db="EMBL/GenBank/DDBJ databases">
        <authorList>
            <person name="de Groot N.N."/>
        </authorList>
    </citation>
    <scope>NUCLEOTIDE SEQUENCE [LARGE SCALE GENOMIC DNA]</scope>
    <source>
        <strain evidence="16 17">DSM 17073</strain>
    </source>
</reference>
<evidence type="ECO:0000313" key="18">
    <source>
        <dbReference type="Proteomes" id="UP000321547"/>
    </source>
</evidence>
<evidence type="ECO:0000256" key="11">
    <source>
        <dbReference type="HAMAP-Rule" id="MF_01864"/>
    </source>
</evidence>
<evidence type="ECO:0000256" key="10">
    <source>
        <dbReference type="ARBA" id="ARBA00033765"/>
    </source>
</evidence>
<dbReference type="SFLD" id="SFLDG01061">
    <property type="entry name" value="methylthiotransferase"/>
    <property type="match status" value="1"/>
</dbReference>
<dbReference type="EMBL" id="FOXC01000002">
    <property type="protein sequence ID" value="SFO96267.1"/>
    <property type="molecule type" value="Genomic_DNA"/>
</dbReference>
<dbReference type="PANTHER" id="PTHR43020">
    <property type="entry name" value="CDK5 REGULATORY SUBUNIT-ASSOCIATED PROTEIN 1"/>
    <property type="match status" value="1"/>
</dbReference>
<dbReference type="AlphaFoldDB" id="A0A1I5LGD3"/>
<feature type="binding site" evidence="11">
    <location>
        <position position="226"/>
    </location>
    <ligand>
        <name>[4Fe-4S] cluster</name>
        <dbReference type="ChEBI" id="CHEBI:49883"/>
        <label>2</label>
        <note>4Fe-4S-S-AdoMet</note>
    </ligand>
</feature>
<keyword evidence="4 11" id="KW-0808">Transferase</keyword>
<dbReference type="Proteomes" id="UP000321547">
    <property type="component" value="Unassembled WGS sequence"/>
</dbReference>
<evidence type="ECO:0000259" key="13">
    <source>
        <dbReference type="PROSITE" id="PS51449"/>
    </source>
</evidence>
<dbReference type="Proteomes" id="UP000242243">
    <property type="component" value="Unassembled WGS sequence"/>
</dbReference>
<evidence type="ECO:0000256" key="1">
    <source>
        <dbReference type="ARBA" id="ARBA00003234"/>
    </source>
</evidence>
<dbReference type="InterPro" id="IPR058240">
    <property type="entry name" value="rSAM_sf"/>
</dbReference>
<dbReference type="InterPro" id="IPR006638">
    <property type="entry name" value="Elp3/MiaA/NifB-like_rSAM"/>
</dbReference>
<evidence type="ECO:0000256" key="7">
    <source>
        <dbReference type="ARBA" id="ARBA00022723"/>
    </source>
</evidence>
<dbReference type="InterPro" id="IPR013848">
    <property type="entry name" value="Methylthiotransferase_N"/>
</dbReference>
<keyword evidence="2 11" id="KW-0004">4Fe-4S</keyword>
<evidence type="ECO:0000313" key="16">
    <source>
        <dbReference type="EMBL" id="SFO96267.1"/>
    </source>
</evidence>
<feature type="domain" description="Radical SAM core" evidence="14">
    <location>
        <begin position="208"/>
        <end position="440"/>
    </location>
</feature>
<gene>
    <name evidence="11 15" type="primary">miaB</name>
    <name evidence="15" type="ORF">HHA03_03680</name>
    <name evidence="16" type="ORF">SAMN05421839_10256</name>
</gene>
<keyword evidence="6 11" id="KW-0819">tRNA processing</keyword>
<comment type="cofactor">
    <cofactor evidence="11">
        <name>[4Fe-4S] cluster</name>
        <dbReference type="ChEBI" id="CHEBI:49883"/>
    </cofactor>
    <text evidence="11">Binds 2 [4Fe-4S] clusters. One cluster is coordinated with 3 cysteines and an exchangeable S-adenosyl-L-methionine.</text>
</comment>
<protein>
    <recommendedName>
        <fullName evidence="10 11">tRNA-2-methylthio-N(6)-dimethylallyladenosine synthase</fullName>
        <ecNumber evidence="10 11">2.8.4.3</ecNumber>
    </recommendedName>
    <alternativeName>
        <fullName evidence="11">(Dimethylallyl)adenosine tRNA methylthiotransferase MiaB</fullName>
    </alternativeName>
    <alternativeName>
        <fullName evidence="11">tRNA-i(6)A37 methylthiotransferase</fullName>
    </alternativeName>
</protein>
<feature type="domain" description="TRAM" evidence="12">
    <location>
        <begin position="440"/>
        <end position="503"/>
    </location>
</feature>
<evidence type="ECO:0000256" key="2">
    <source>
        <dbReference type="ARBA" id="ARBA00022485"/>
    </source>
</evidence>
<keyword evidence="8 11" id="KW-0408">Iron</keyword>
<dbReference type="InterPro" id="IPR005839">
    <property type="entry name" value="Methylthiotransferase"/>
</dbReference>
<feature type="binding site" evidence="11">
    <location>
        <position position="222"/>
    </location>
    <ligand>
        <name>[4Fe-4S] cluster</name>
        <dbReference type="ChEBI" id="CHEBI:49883"/>
        <label>2</label>
        <note>4Fe-4S-S-AdoMet</note>
    </ligand>
</feature>
<evidence type="ECO:0000259" key="14">
    <source>
        <dbReference type="PROSITE" id="PS51918"/>
    </source>
</evidence>
<comment type="subcellular location">
    <subcellularLocation>
        <location evidence="11">Cytoplasm</location>
    </subcellularLocation>
</comment>
<dbReference type="GO" id="GO:0046872">
    <property type="term" value="F:metal ion binding"/>
    <property type="evidence" value="ECO:0007669"/>
    <property type="project" value="UniProtKB-KW"/>
</dbReference>
<evidence type="ECO:0000313" key="17">
    <source>
        <dbReference type="Proteomes" id="UP000242243"/>
    </source>
</evidence>
<dbReference type="HAMAP" id="MF_01864">
    <property type="entry name" value="tRNA_metthiotr_MiaB"/>
    <property type="match status" value="1"/>
</dbReference>
<feature type="domain" description="MTTase N-terminal" evidence="13">
    <location>
        <begin position="67"/>
        <end position="185"/>
    </location>
</feature>
<dbReference type="EC" id="2.8.4.3" evidence="10 11"/>
<dbReference type="Pfam" id="PF01938">
    <property type="entry name" value="TRAM"/>
    <property type="match status" value="1"/>
</dbReference>
<dbReference type="InterPro" id="IPR020612">
    <property type="entry name" value="Methylthiotransferase_CS"/>
</dbReference>
<proteinExistence type="inferred from homology"/>
<dbReference type="STRING" id="306540.SAMN05421839_10256"/>
<dbReference type="NCBIfam" id="TIGR00089">
    <property type="entry name" value="MiaB/RimO family radical SAM methylthiotransferase"/>
    <property type="match status" value="1"/>
</dbReference>
<comment type="function">
    <text evidence="1 11">Catalyzes the methylthiolation of N6-(dimethylallyl)adenosine (i(6)A), leading to the formation of 2-methylthio-N6-(dimethylallyl)adenosine (ms(2)i(6)A) at position 37 in tRNAs that read codons beginning with uridine.</text>
</comment>
<feature type="binding site" evidence="11">
    <location>
        <position position="146"/>
    </location>
    <ligand>
        <name>[4Fe-4S] cluster</name>
        <dbReference type="ChEBI" id="CHEBI:49883"/>
        <label>1</label>
    </ligand>
</feature>
<sequence length="504" mass="58079">MNEQQKHLQQLVKPTTKEHVERLQQLHDETTYEPPNLKKARKRLKKDVDIHYDFEIPEDMRQIGDNQTYYIRTYGCQMNEHDTEVMAGLLSRMGYTEVSEMREADVILLNTCAIRENAENKVFGELGHLKPIKKENPDVIIGICGCMSQEEGVVHRIMQKHPFVDMIFGTHNIHHLPSLLKEAMFQKAMVVEVWSKEGDIIENLPKQRKGKLKAWVNIMYGCDKFCTYCIVPYTRGKERSRLPEDVIEEVKQLQREGYKEVTLLGQNVNAYGKDLPFDYGLGNLLDELRQIDIPRIRFTTSHPRDFDDHLIDVLAKGGNLLDHIHLPVQSGSSDILRVMARRHTRDDYLTLVKKIKAKMPDVTLTTDIIVGFPNETDEQFEETLSLVEAVGFEHAFTFIYSPREGTPAARWQDETPENVKKERLQRLNSLVNKQSKVAMDRYIGEVVDVLIEGESRKDPNVLAGYTKRNKLVNLKASKSLIGEIVPVRITHAKTWSLYGELVTE</sequence>
<name>A0A1I5LGD3_9BACI</name>
<dbReference type="PROSITE" id="PS51918">
    <property type="entry name" value="RADICAL_SAM"/>
    <property type="match status" value="1"/>
</dbReference>
<dbReference type="SFLD" id="SFLDG01082">
    <property type="entry name" value="B12-binding_domain_containing"/>
    <property type="match status" value="1"/>
</dbReference>
<evidence type="ECO:0000259" key="12">
    <source>
        <dbReference type="PROSITE" id="PS50926"/>
    </source>
</evidence>
<evidence type="ECO:0000313" key="15">
    <source>
        <dbReference type="EMBL" id="GEM00836.1"/>
    </source>
</evidence>
<dbReference type="PROSITE" id="PS51449">
    <property type="entry name" value="MTTASE_N"/>
    <property type="match status" value="1"/>
</dbReference>
<evidence type="ECO:0000256" key="9">
    <source>
        <dbReference type="ARBA" id="ARBA00023014"/>
    </source>
</evidence>
<evidence type="ECO:0000256" key="3">
    <source>
        <dbReference type="ARBA" id="ARBA00022490"/>
    </source>
</evidence>
<dbReference type="InterPro" id="IPR023404">
    <property type="entry name" value="rSAM_horseshoe"/>
</dbReference>
<dbReference type="OrthoDB" id="9805215at2"/>
<dbReference type="RefSeq" id="WP_089829621.1">
    <property type="nucleotide sequence ID" value="NZ_BJWI01000002.1"/>
</dbReference>
<dbReference type="Gene3D" id="3.40.50.12160">
    <property type="entry name" value="Methylthiotransferase, N-terminal domain"/>
    <property type="match status" value="1"/>
</dbReference>
<evidence type="ECO:0000256" key="8">
    <source>
        <dbReference type="ARBA" id="ARBA00023004"/>
    </source>
</evidence>
<feature type="binding site" evidence="11">
    <location>
        <position position="229"/>
    </location>
    <ligand>
        <name>[4Fe-4S] cluster</name>
        <dbReference type="ChEBI" id="CHEBI:49883"/>
        <label>2</label>
        <note>4Fe-4S-S-AdoMet</note>
    </ligand>
</feature>
<evidence type="ECO:0000256" key="6">
    <source>
        <dbReference type="ARBA" id="ARBA00022694"/>
    </source>
</evidence>
<dbReference type="GO" id="GO:0035597">
    <property type="term" value="F:tRNA-2-methylthio-N(6)-dimethylallyladenosine(37) synthase activity"/>
    <property type="evidence" value="ECO:0007669"/>
    <property type="project" value="UniProtKB-EC"/>
</dbReference>
<dbReference type="GO" id="GO:0005829">
    <property type="term" value="C:cytosol"/>
    <property type="evidence" value="ECO:0007669"/>
    <property type="project" value="TreeGrafter"/>
</dbReference>
<accession>A0A1I5LGD3</accession>
<dbReference type="FunFam" id="3.80.30.20:FF:000001">
    <property type="entry name" value="tRNA-2-methylthio-N(6)-dimethylallyladenosine synthase 2"/>
    <property type="match status" value="1"/>
</dbReference>
<dbReference type="Gene3D" id="3.80.30.20">
    <property type="entry name" value="tm_1862 like domain"/>
    <property type="match status" value="1"/>
</dbReference>
<evidence type="ECO:0000256" key="5">
    <source>
        <dbReference type="ARBA" id="ARBA00022691"/>
    </source>
</evidence>
<dbReference type="GO" id="GO:0051539">
    <property type="term" value="F:4 iron, 4 sulfur cluster binding"/>
    <property type="evidence" value="ECO:0007669"/>
    <property type="project" value="UniProtKB-UniRule"/>
</dbReference>
<organism evidence="16 17">
    <name type="scientific">Halolactibacillus halophilus</name>
    <dbReference type="NCBI Taxonomy" id="306540"/>
    <lineage>
        <taxon>Bacteria</taxon>
        <taxon>Bacillati</taxon>
        <taxon>Bacillota</taxon>
        <taxon>Bacilli</taxon>
        <taxon>Bacillales</taxon>
        <taxon>Bacillaceae</taxon>
        <taxon>Halolactibacillus</taxon>
    </lineage>
</organism>
<dbReference type="CDD" id="cd01335">
    <property type="entry name" value="Radical_SAM"/>
    <property type="match status" value="1"/>
</dbReference>
<dbReference type="Pfam" id="PF00919">
    <property type="entry name" value="UPF0004"/>
    <property type="match status" value="1"/>
</dbReference>
<dbReference type="SUPFAM" id="SSF102114">
    <property type="entry name" value="Radical SAM enzymes"/>
    <property type="match status" value="1"/>
</dbReference>
<comment type="similarity">
    <text evidence="11">Belongs to the methylthiotransferase family. MiaB subfamily.</text>
</comment>
<feature type="binding site" evidence="11">
    <location>
        <position position="112"/>
    </location>
    <ligand>
        <name>[4Fe-4S] cluster</name>
        <dbReference type="ChEBI" id="CHEBI:49883"/>
        <label>1</label>
    </ligand>
</feature>
<keyword evidence="7 11" id="KW-0479">Metal-binding</keyword>
<dbReference type="FunFam" id="3.40.50.12160:FF:000006">
    <property type="entry name" value="tRNA-2-methylthio-N(6)-dimethylallyladenosine synthase"/>
    <property type="match status" value="1"/>
</dbReference>
<dbReference type="InterPro" id="IPR007197">
    <property type="entry name" value="rSAM"/>
</dbReference>
<keyword evidence="9 11" id="KW-0411">Iron-sulfur</keyword>
<keyword evidence="18" id="KW-1185">Reference proteome</keyword>